<evidence type="ECO:0000313" key="2">
    <source>
        <dbReference type="EMBL" id="DAA03038.1"/>
    </source>
</evidence>
<feature type="region of interest" description="Disordered" evidence="1">
    <location>
        <begin position="99"/>
        <end position="120"/>
    </location>
</feature>
<gene>
    <name evidence="2" type="ORF">HDC10635</name>
</gene>
<organism evidence="2">
    <name type="scientific">Drosophila melanogaster</name>
    <name type="common">Fruit fly</name>
    <dbReference type="NCBI Taxonomy" id="7227"/>
    <lineage>
        <taxon>Eukaryota</taxon>
        <taxon>Metazoa</taxon>
        <taxon>Ecdysozoa</taxon>
        <taxon>Arthropoda</taxon>
        <taxon>Hexapoda</taxon>
        <taxon>Insecta</taxon>
        <taxon>Pterygota</taxon>
        <taxon>Neoptera</taxon>
        <taxon>Endopterygota</taxon>
        <taxon>Diptera</taxon>
        <taxon>Brachycera</taxon>
        <taxon>Muscomorpha</taxon>
        <taxon>Ephydroidea</taxon>
        <taxon>Drosophilidae</taxon>
        <taxon>Drosophila</taxon>
        <taxon>Sophophora</taxon>
    </lineage>
</organism>
<reference evidence="2" key="1">
    <citation type="journal article" date="2003" name="Genome Biol.">
        <title>An integrated gene annotation and transcriptional profiling approach towards the full gene content of the Drosophila genome.</title>
        <authorList>
            <person name="Hild M."/>
            <person name="Beckmann B."/>
            <person name="Haas S.A."/>
            <person name="Koch B."/>
            <person name="Solovyev V."/>
            <person name="Busold C."/>
            <person name="Fellenberg K."/>
            <person name="Boutros M."/>
            <person name="Vingron M."/>
            <person name="Sauer F."/>
            <person name="Hoheisel J.D."/>
            <person name="Paro R."/>
        </authorList>
    </citation>
    <scope>NUCLEOTIDE SEQUENCE</scope>
</reference>
<sequence>MPGKRLIFYDLNNDEDSRQPQLELQVPQLMMRIEIMVIMTRAGMWGRVGRPSSTCFGRNREEKLAEEASHPDIGDDKRSPARRLKMFIGGLSWQTSPAASWPHGAGKLGKSQRAKKNSQKGQLTLSRCKCKKKNVFGGNRDGAKVNWNGNCGEGSMSGTCIIVSQVAALALKAEAGTAEHQNDGSSGFHFHSRQKLMLWIFRSYRHSSTQSHKQSRSRY</sequence>
<evidence type="ECO:0000256" key="1">
    <source>
        <dbReference type="SAM" id="MobiDB-lite"/>
    </source>
</evidence>
<proteinExistence type="predicted"/>
<name>Q6IL23_DROME</name>
<protein>
    <submittedName>
        <fullName evidence="2">HDC10635</fullName>
    </submittedName>
</protein>
<dbReference type="EMBL" id="BK002193">
    <property type="protein sequence ID" value="DAA03038.1"/>
    <property type="molecule type" value="Genomic_DNA"/>
</dbReference>
<accession>Q6IL23</accession>
<dbReference type="AlphaFoldDB" id="Q6IL23"/>